<name>A0A644Z4W4_9ZZZZ</name>
<comment type="caution">
    <text evidence="1">The sequence shown here is derived from an EMBL/GenBank/DDBJ whole genome shotgun (WGS) entry which is preliminary data.</text>
</comment>
<evidence type="ECO:0008006" key="2">
    <source>
        <dbReference type="Google" id="ProtNLM"/>
    </source>
</evidence>
<dbReference type="Pfam" id="PF12138">
    <property type="entry name" value="Spherulin4"/>
    <property type="match status" value="1"/>
</dbReference>
<dbReference type="AlphaFoldDB" id="A0A644Z4W4"/>
<dbReference type="PANTHER" id="PTHR35040">
    <property type="match status" value="1"/>
</dbReference>
<dbReference type="EMBL" id="VSSQ01007339">
    <property type="protein sequence ID" value="MPM35599.1"/>
    <property type="molecule type" value="Genomic_DNA"/>
</dbReference>
<dbReference type="PANTHER" id="PTHR35040:SF9">
    <property type="entry name" value="4-LIKE CELL SURFACE PROTEIN, PUTATIVE (AFU_ORTHOLOGUE AFUA_4G14080)-RELATED"/>
    <property type="match status" value="1"/>
</dbReference>
<gene>
    <name evidence="1" type="ORF">SDC9_82192</name>
</gene>
<dbReference type="InterPro" id="IPR021986">
    <property type="entry name" value="Spherulin4"/>
</dbReference>
<evidence type="ECO:0000313" key="1">
    <source>
        <dbReference type="EMBL" id="MPM35599.1"/>
    </source>
</evidence>
<proteinExistence type="predicted"/>
<organism evidence="1">
    <name type="scientific">bioreactor metagenome</name>
    <dbReference type="NCBI Taxonomy" id="1076179"/>
    <lineage>
        <taxon>unclassified sequences</taxon>
        <taxon>metagenomes</taxon>
        <taxon>ecological metagenomes</taxon>
    </lineage>
</organism>
<accession>A0A644Z4W4</accession>
<protein>
    <recommendedName>
        <fullName evidence="2">Spherulation-specific family 4</fullName>
    </recommendedName>
</protein>
<sequence length="229" mass="24744">MSTYVDLTEPSRTRGRTRLRAAAPWYVHPLEAPAAWERLRAGRAGLAFAVVNVSDGPGPATDGCYREALTGVATPLLGYVDVAYGRRSADAILADLAAWQDRYAISAVMLDRVPPRASGRWRLGVIDRLRAAGAVAVVVNPGCPAPADLLHRADVTCVVEEAWPQYRSRPVPPAGVPPARVWHLVHACPPEQQPAAHALAEAAGAGLCWTTAGRLPNPWRTLQEDQWDR</sequence>
<reference evidence="1" key="1">
    <citation type="submission" date="2019-08" db="EMBL/GenBank/DDBJ databases">
        <authorList>
            <person name="Kucharzyk K."/>
            <person name="Murdoch R.W."/>
            <person name="Higgins S."/>
            <person name="Loffler F."/>
        </authorList>
    </citation>
    <scope>NUCLEOTIDE SEQUENCE</scope>
</reference>